<feature type="domain" description="Lnb-like transmembrane" evidence="3">
    <location>
        <begin position="253"/>
        <end position="386"/>
    </location>
</feature>
<dbReference type="EMBL" id="QTJX01000001">
    <property type="protein sequence ID" value="RDY61014.1"/>
    <property type="molecule type" value="Genomic_DNA"/>
</dbReference>
<feature type="transmembrane region" description="Helical" evidence="1">
    <location>
        <begin position="339"/>
        <end position="358"/>
    </location>
</feature>
<proteinExistence type="predicted"/>
<dbReference type="AlphaFoldDB" id="A0A371JT85"/>
<evidence type="ECO:0000259" key="2">
    <source>
        <dbReference type="Pfam" id="PF13387"/>
    </source>
</evidence>
<evidence type="ECO:0000313" key="5">
    <source>
        <dbReference type="Proteomes" id="UP000261828"/>
    </source>
</evidence>
<feature type="domain" description="Lnb N-terminal periplasmic" evidence="2">
    <location>
        <begin position="30"/>
        <end position="158"/>
    </location>
</feature>
<keyword evidence="5" id="KW-1185">Reference proteome</keyword>
<evidence type="ECO:0000313" key="4">
    <source>
        <dbReference type="EMBL" id="RDY61014.1"/>
    </source>
</evidence>
<comment type="caution">
    <text evidence="4">The sequence shown here is derived from an EMBL/GenBank/DDBJ whole genome shotgun (WGS) entry which is preliminary data.</text>
</comment>
<feature type="transmembrane region" description="Helical" evidence="1">
    <location>
        <begin position="285"/>
        <end position="304"/>
    </location>
</feature>
<dbReference type="RefSeq" id="WP_116182895.1">
    <property type="nucleotide sequence ID" value="NZ_QTJX01000001.1"/>
</dbReference>
<organism evidence="4 5">
    <name type="scientific">Flagellimonas nanhaiensis</name>
    <dbReference type="NCBI Taxonomy" id="2292706"/>
    <lineage>
        <taxon>Bacteria</taxon>
        <taxon>Pseudomonadati</taxon>
        <taxon>Bacteroidota</taxon>
        <taxon>Flavobacteriia</taxon>
        <taxon>Flavobacteriales</taxon>
        <taxon>Flavobacteriaceae</taxon>
        <taxon>Flagellimonas</taxon>
    </lineage>
</organism>
<protein>
    <submittedName>
        <fullName evidence="4">DUF4105 domain-containing protein</fullName>
    </submittedName>
</protein>
<keyword evidence="1" id="KW-1133">Transmembrane helix</keyword>
<keyword evidence="1" id="KW-0812">Transmembrane</keyword>
<dbReference type="Proteomes" id="UP000261828">
    <property type="component" value="Unassembled WGS sequence"/>
</dbReference>
<dbReference type="Pfam" id="PF13387">
    <property type="entry name" value="Lnb_N"/>
    <property type="match status" value="1"/>
</dbReference>
<feature type="transmembrane region" description="Helical" evidence="1">
    <location>
        <begin position="256"/>
        <end position="273"/>
    </location>
</feature>
<feature type="transmembrane region" description="Helical" evidence="1">
    <location>
        <begin position="316"/>
        <end position="332"/>
    </location>
</feature>
<reference evidence="4 5" key="1">
    <citation type="submission" date="2018-08" db="EMBL/GenBank/DDBJ databases">
        <title>Muricauda nanhaiensis sp. nov., isolated from seawater of the South China Sea.</title>
        <authorList>
            <person name="Dang Y."/>
        </authorList>
    </citation>
    <scope>NUCLEOTIDE SEQUENCE [LARGE SCALE GENOMIC DNA]</scope>
    <source>
        <strain evidence="4 5">SM1704</strain>
    </source>
</reference>
<dbReference type="Pfam" id="PF25221">
    <property type="entry name" value="5TMH_Lnb"/>
    <property type="match status" value="1"/>
</dbReference>
<sequence length="393" mass="46265">MKFKSFLFIVWLLFGGGVLAQTPELSGRSQISLLTCSAGDELYYSFGHSAIRVQDPELGIDVVYNYGTFDFNRPNFYLNFVKGKLIYSLSRRTFDVFLYEYELEKRWVREQILDLTLAERNRLLAFLEDNYLPQNRDYLYDPLWYNCSSITGDILKNQYGDAIVFNGSHLEKRFTFRQLVRQHLNINSWSSFGIDLAFGSKVDREATVREHMFLPYYAMEQIRNTTKNGKPLLKRERVVLDYDEHVVNGFFPLSPLFWFAMLMIFTGIVTYFDHKHKTKSKWLDFTLFFVSGLAGLILFLLWVATDHTSTPYNFNILWAFPVNMGIAFIFILQPQLPSWLTKYLWGLLALMGIMFLLWILKVQIFSPILIPVLLTLVIRYVYLIQFSKIRPRR</sequence>
<dbReference type="InterPro" id="IPR057436">
    <property type="entry name" value="5TMH_Lnb"/>
</dbReference>
<evidence type="ECO:0000259" key="3">
    <source>
        <dbReference type="Pfam" id="PF25221"/>
    </source>
</evidence>
<evidence type="ECO:0000256" key="1">
    <source>
        <dbReference type="SAM" id="Phobius"/>
    </source>
</evidence>
<dbReference type="OrthoDB" id="319167at2"/>
<name>A0A371JT85_9FLAO</name>
<dbReference type="InterPro" id="IPR025178">
    <property type="entry name" value="Lnb_N"/>
</dbReference>
<gene>
    <name evidence="4" type="ORF">DX873_02210</name>
</gene>
<feature type="transmembrane region" description="Helical" evidence="1">
    <location>
        <begin position="364"/>
        <end position="383"/>
    </location>
</feature>
<accession>A0A371JT85</accession>
<keyword evidence="1" id="KW-0472">Membrane</keyword>